<feature type="compositionally biased region" description="Polar residues" evidence="1">
    <location>
        <begin position="114"/>
        <end position="126"/>
    </location>
</feature>
<dbReference type="OrthoDB" id="5206740at2759"/>
<feature type="region of interest" description="Disordered" evidence="1">
    <location>
        <begin position="377"/>
        <end position="506"/>
    </location>
</feature>
<feature type="region of interest" description="Disordered" evidence="1">
    <location>
        <begin position="1"/>
        <end position="100"/>
    </location>
</feature>
<evidence type="ECO:0000256" key="1">
    <source>
        <dbReference type="SAM" id="MobiDB-lite"/>
    </source>
</evidence>
<feature type="compositionally biased region" description="Low complexity" evidence="1">
    <location>
        <begin position="284"/>
        <end position="304"/>
    </location>
</feature>
<dbReference type="EMBL" id="MCFA01000005">
    <property type="protein sequence ID" value="ORY18780.1"/>
    <property type="molecule type" value="Genomic_DNA"/>
</dbReference>
<proteinExistence type="predicted"/>
<gene>
    <name evidence="2" type="ORF">BCR34DRAFT_582713</name>
</gene>
<evidence type="ECO:0000313" key="2">
    <source>
        <dbReference type="EMBL" id="ORY18780.1"/>
    </source>
</evidence>
<evidence type="ECO:0000313" key="3">
    <source>
        <dbReference type="Proteomes" id="UP000193144"/>
    </source>
</evidence>
<protein>
    <submittedName>
        <fullName evidence="2">Uncharacterized protein</fullName>
    </submittedName>
</protein>
<feature type="compositionally biased region" description="Low complexity" evidence="1">
    <location>
        <begin position="379"/>
        <end position="440"/>
    </location>
</feature>
<feature type="compositionally biased region" description="Low complexity" evidence="1">
    <location>
        <begin position="490"/>
        <end position="506"/>
    </location>
</feature>
<feature type="compositionally biased region" description="Polar residues" evidence="1">
    <location>
        <begin position="1"/>
        <end position="29"/>
    </location>
</feature>
<dbReference type="Proteomes" id="UP000193144">
    <property type="component" value="Unassembled WGS sequence"/>
</dbReference>
<keyword evidence="3" id="KW-1185">Reference proteome</keyword>
<dbReference type="AlphaFoldDB" id="A0A1Y2A900"/>
<feature type="region of interest" description="Disordered" evidence="1">
    <location>
        <begin position="188"/>
        <end position="212"/>
    </location>
</feature>
<name>A0A1Y2A900_9PLEO</name>
<reference evidence="2 3" key="1">
    <citation type="submission" date="2016-07" db="EMBL/GenBank/DDBJ databases">
        <title>Pervasive Adenine N6-methylation of Active Genes in Fungi.</title>
        <authorList>
            <consortium name="DOE Joint Genome Institute"/>
            <person name="Mondo S.J."/>
            <person name="Dannebaum R.O."/>
            <person name="Kuo R.C."/>
            <person name="Labutti K."/>
            <person name="Haridas S."/>
            <person name="Kuo A."/>
            <person name="Salamov A."/>
            <person name="Ahrendt S.R."/>
            <person name="Lipzen A."/>
            <person name="Sullivan W."/>
            <person name="Andreopoulos W.B."/>
            <person name="Clum A."/>
            <person name="Lindquist E."/>
            <person name="Daum C."/>
            <person name="Ramamoorthy G.K."/>
            <person name="Gryganskyi A."/>
            <person name="Culley D."/>
            <person name="Magnuson J.K."/>
            <person name="James T.Y."/>
            <person name="O'Malley M.A."/>
            <person name="Stajich J.E."/>
            <person name="Spatafora J.W."/>
            <person name="Visel A."/>
            <person name="Grigoriev I.V."/>
        </authorList>
    </citation>
    <scope>NUCLEOTIDE SEQUENCE [LARGE SCALE GENOMIC DNA]</scope>
    <source>
        <strain evidence="2 3">CBS 115471</strain>
    </source>
</reference>
<feature type="compositionally biased region" description="Low complexity" evidence="1">
    <location>
        <begin position="78"/>
        <end position="96"/>
    </location>
</feature>
<feature type="compositionally biased region" description="Low complexity" evidence="1">
    <location>
        <begin position="132"/>
        <end position="147"/>
    </location>
</feature>
<sequence>MEGQIRNATSTQTGDQSTEAETAPGTQRRGSPAGSRVRNTHEAARSIANTHRVGRRALAAEQTTPASLTAGARPGSELALAPTPAPTTAPSAAALPPEHEDTLRLRTCSERPKTNLTKPYSDQTAPLPSYQARACSPAPARSRSTAAPPGPLRMMLSTISHSMSPSFPQSCEHLPSPTMSLAILPQRQAPARQPTTTTTTTAAADAASPRPRLPRLQINTQQVRTFGKGSTSLRLDTLSAVSPTQRNTYSNAYEAVPASAAPILAVPAPGRPSKPRLSINSSFPTTANPQTSTPSSASTLSSSTLTSASSSESATISIPYKQPHNVTSILTNSPARPFLPRKMAPVRPLFPAEKKVAFRTPLEEEIKNVKYTMAHSDLESSVSSESTLSSVESTTSTRSDPSTKSLSLSVGSAASSSDAPSSPSVPSPSNGSTSSIFSSLEGSPRPKGPRLGDKRDSSESESDSDTVPETPVAGRRKRSRDWRWTLGPLDKSSSTKSDTTTSDDSS</sequence>
<feature type="region of interest" description="Disordered" evidence="1">
    <location>
        <begin position="113"/>
        <end position="150"/>
    </location>
</feature>
<organism evidence="2 3">
    <name type="scientific">Clohesyomyces aquaticus</name>
    <dbReference type="NCBI Taxonomy" id="1231657"/>
    <lineage>
        <taxon>Eukaryota</taxon>
        <taxon>Fungi</taxon>
        <taxon>Dikarya</taxon>
        <taxon>Ascomycota</taxon>
        <taxon>Pezizomycotina</taxon>
        <taxon>Dothideomycetes</taxon>
        <taxon>Pleosporomycetidae</taxon>
        <taxon>Pleosporales</taxon>
        <taxon>Lindgomycetaceae</taxon>
        <taxon>Clohesyomyces</taxon>
    </lineage>
</organism>
<comment type="caution">
    <text evidence="2">The sequence shown here is derived from an EMBL/GenBank/DDBJ whole genome shotgun (WGS) entry which is preliminary data.</text>
</comment>
<accession>A0A1Y2A900</accession>
<dbReference type="STRING" id="1231657.A0A1Y2A900"/>
<feature type="region of interest" description="Disordered" evidence="1">
    <location>
        <begin position="267"/>
        <end position="304"/>
    </location>
</feature>